<dbReference type="EMBL" id="SRJC01000002">
    <property type="protein sequence ID" value="TGB02689.1"/>
    <property type="molecule type" value="Genomic_DNA"/>
</dbReference>
<comment type="caution">
    <text evidence="2">The sequence shown here is derived from an EMBL/GenBank/DDBJ whole genome shotgun (WGS) entry which is preliminary data.</text>
</comment>
<gene>
    <name evidence="2" type="ORF">E4663_11040</name>
</gene>
<protein>
    <submittedName>
        <fullName evidence="2">FAD-dependent oxidoreductase</fullName>
    </submittedName>
</protein>
<evidence type="ECO:0000313" key="3">
    <source>
        <dbReference type="Proteomes" id="UP000297982"/>
    </source>
</evidence>
<sequence length="494" mass="55881">MSMVYDVAIVGAGFGGLAAAAELSKYGKRVAVFEASNELGGSAGKFERGGYRFQSGATVGMGFEEGGVLDQLYESLQLEKPQMTLLNPIMDIHMPDRVIHYYREKVEWYKEIERHFKEAASSIQAFYEEVFRVGSLVDNLLDYRPVFPPKTIRDITQLFPMINPSSIKLLPYLNQTVYDRLKKFNLHKHEGFQTFLNGELMDSVQTSVENCPAFLGYAALQTFHKGAYAVHGGLATVAEQLAGYVKEQGNEVFMRYPIRLIEKKEDRFVLHSKRNSEFEAKQLVLNHSVHNLQDTLSEDLMNQSSIYPEKEEKRDTWGAFIIHAGVEESVFQNTNVLYHQFIDQNHPNDLHDGGQFLMSLSDPQDQQMAPEGKRSLTISTHTNLEQWWEAEEYEQKKQEMTDRLLATVDYYFPGFQANLDLVLPGTPVTFQKWLRRSKGKVGGYAPTGKYSWLNSYSIRSGIPGVYLCGDTVFPGAGTLGVTLSGLTAARELLR</sequence>
<keyword evidence="3" id="KW-1185">Reference proteome</keyword>
<dbReference type="InterPro" id="IPR036188">
    <property type="entry name" value="FAD/NAD-bd_sf"/>
</dbReference>
<evidence type="ECO:0000313" key="2">
    <source>
        <dbReference type="EMBL" id="TGB02689.1"/>
    </source>
</evidence>
<dbReference type="SUPFAM" id="SSF51905">
    <property type="entry name" value="FAD/NAD(P)-binding domain"/>
    <property type="match status" value="1"/>
</dbReference>
<accession>A0A4Z0GXU3</accession>
<dbReference type="Pfam" id="PF01593">
    <property type="entry name" value="Amino_oxidase"/>
    <property type="match status" value="1"/>
</dbReference>
<dbReference type="Proteomes" id="UP000297982">
    <property type="component" value="Unassembled WGS sequence"/>
</dbReference>
<dbReference type="InterPro" id="IPR045892">
    <property type="entry name" value="CrtISO-like"/>
</dbReference>
<feature type="domain" description="Amine oxidase" evidence="1">
    <location>
        <begin position="15"/>
        <end position="493"/>
    </location>
</feature>
<dbReference type="InterPro" id="IPR002937">
    <property type="entry name" value="Amino_oxidase"/>
</dbReference>
<dbReference type="PANTHER" id="PTHR46313:SF3">
    <property type="entry name" value="PROLYCOPENE ISOMERASE, CHLOROPLASTIC"/>
    <property type="match status" value="1"/>
</dbReference>
<proteinExistence type="predicted"/>
<dbReference type="GO" id="GO:0016116">
    <property type="term" value="P:carotenoid metabolic process"/>
    <property type="evidence" value="ECO:0007669"/>
    <property type="project" value="InterPro"/>
</dbReference>
<name>A0A4Z0GXU3_9BACI</name>
<dbReference type="Gene3D" id="3.50.50.60">
    <property type="entry name" value="FAD/NAD(P)-binding domain"/>
    <property type="match status" value="1"/>
</dbReference>
<evidence type="ECO:0000259" key="1">
    <source>
        <dbReference type="Pfam" id="PF01593"/>
    </source>
</evidence>
<dbReference type="GO" id="GO:0016491">
    <property type="term" value="F:oxidoreductase activity"/>
    <property type="evidence" value="ECO:0007669"/>
    <property type="project" value="InterPro"/>
</dbReference>
<reference evidence="2 3" key="1">
    <citation type="journal article" date="2003" name="Int. J. Syst. Evol. Microbiol.">
        <title>Halobacillus salinus sp. nov., isolated from a salt lake on the coast of the East Sea in Korea.</title>
        <authorList>
            <person name="Yoon J.H."/>
            <person name="Kang K.H."/>
            <person name="Park Y.H."/>
        </authorList>
    </citation>
    <scope>NUCLEOTIDE SEQUENCE [LARGE SCALE GENOMIC DNA]</scope>
    <source>
        <strain evidence="2 3">HSL-3</strain>
    </source>
</reference>
<dbReference type="PRINTS" id="PR00419">
    <property type="entry name" value="ADXRDTASE"/>
</dbReference>
<dbReference type="PANTHER" id="PTHR46313">
    <property type="match status" value="1"/>
</dbReference>
<organism evidence="2 3">
    <name type="scientific">Halobacillus salinus</name>
    <dbReference type="NCBI Taxonomy" id="192814"/>
    <lineage>
        <taxon>Bacteria</taxon>
        <taxon>Bacillati</taxon>
        <taxon>Bacillota</taxon>
        <taxon>Bacilli</taxon>
        <taxon>Bacillales</taxon>
        <taxon>Bacillaceae</taxon>
        <taxon>Halobacillus</taxon>
    </lineage>
</organism>
<dbReference type="STRING" id="192814.GCA_900166575_02981"/>
<dbReference type="AlphaFoldDB" id="A0A4Z0GXU3"/>